<dbReference type="Proteomes" id="UP001627284">
    <property type="component" value="Unassembled WGS sequence"/>
</dbReference>
<keyword evidence="2" id="KW-1185">Reference proteome</keyword>
<evidence type="ECO:0008006" key="3">
    <source>
        <dbReference type="Google" id="ProtNLM"/>
    </source>
</evidence>
<protein>
    <recommendedName>
        <fullName evidence="3">F-box associated domain-containing protein</fullName>
    </recommendedName>
</protein>
<accession>A0ABD2TNU1</accession>
<proteinExistence type="predicted"/>
<gene>
    <name evidence="1" type="ORF">AABB24_015241</name>
</gene>
<sequence>MQLLEPMLEKVYDFTNYGVSILGGKLCFYCAHCAYSNPRESTFMLWLMKDYSVKESWILSYTIQDNYLFFLKPIQEDKDLLDLFFLRPIHMFADGEVLLNYRCIDYVGSNLPFRISKGPFGLWPENNTLIQGIIYTESLISPKSFI</sequence>
<evidence type="ECO:0000313" key="1">
    <source>
        <dbReference type="EMBL" id="KAL3358009.1"/>
    </source>
</evidence>
<dbReference type="EMBL" id="JBJKTR010000009">
    <property type="protein sequence ID" value="KAL3358008.1"/>
    <property type="molecule type" value="Genomic_DNA"/>
</dbReference>
<evidence type="ECO:0000313" key="2">
    <source>
        <dbReference type="Proteomes" id="UP001627284"/>
    </source>
</evidence>
<dbReference type="AlphaFoldDB" id="A0ABD2TNU1"/>
<comment type="caution">
    <text evidence="1">The sequence shown here is derived from an EMBL/GenBank/DDBJ whole genome shotgun (WGS) entry which is preliminary data.</text>
</comment>
<organism evidence="1 2">
    <name type="scientific">Solanum stoloniferum</name>
    <dbReference type="NCBI Taxonomy" id="62892"/>
    <lineage>
        <taxon>Eukaryota</taxon>
        <taxon>Viridiplantae</taxon>
        <taxon>Streptophyta</taxon>
        <taxon>Embryophyta</taxon>
        <taxon>Tracheophyta</taxon>
        <taxon>Spermatophyta</taxon>
        <taxon>Magnoliopsida</taxon>
        <taxon>eudicotyledons</taxon>
        <taxon>Gunneridae</taxon>
        <taxon>Pentapetalae</taxon>
        <taxon>asterids</taxon>
        <taxon>lamiids</taxon>
        <taxon>Solanales</taxon>
        <taxon>Solanaceae</taxon>
        <taxon>Solanoideae</taxon>
        <taxon>Solaneae</taxon>
        <taxon>Solanum</taxon>
    </lineage>
</organism>
<dbReference type="EMBL" id="JBJKTR010000009">
    <property type="protein sequence ID" value="KAL3358009.1"/>
    <property type="molecule type" value="Genomic_DNA"/>
</dbReference>
<reference evidence="1 2" key="1">
    <citation type="submission" date="2024-05" db="EMBL/GenBank/DDBJ databases">
        <title>De novo assembly of an allotetraploid wild potato.</title>
        <authorList>
            <person name="Hosaka A.J."/>
        </authorList>
    </citation>
    <scope>NUCLEOTIDE SEQUENCE [LARGE SCALE GENOMIC DNA]</scope>
    <source>
        <tissue evidence="1">Young leaves</tissue>
    </source>
</reference>
<name>A0ABD2TNU1_9SOLN</name>